<dbReference type="GeneID" id="39602415"/>
<organism evidence="2 3">
    <name type="scientific">Byssochlamys spectabilis</name>
    <name type="common">Paecilomyces variotii</name>
    <dbReference type="NCBI Taxonomy" id="264951"/>
    <lineage>
        <taxon>Eukaryota</taxon>
        <taxon>Fungi</taxon>
        <taxon>Dikarya</taxon>
        <taxon>Ascomycota</taxon>
        <taxon>Pezizomycotina</taxon>
        <taxon>Eurotiomycetes</taxon>
        <taxon>Eurotiomycetidae</taxon>
        <taxon>Eurotiales</taxon>
        <taxon>Thermoascaceae</taxon>
        <taxon>Paecilomyces</taxon>
    </lineage>
</organism>
<feature type="domain" description="Amine oxidase" evidence="1">
    <location>
        <begin position="13"/>
        <end position="507"/>
    </location>
</feature>
<evidence type="ECO:0000259" key="1">
    <source>
        <dbReference type="Pfam" id="PF01593"/>
    </source>
</evidence>
<evidence type="ECO:0000313" key="2">
    <source>
        <dbReference type="EMBL" id="RWQ92736.1"/>
    </source>
</evidence>
<dbReference type="InterPro" id="IPR002937">
    <property type="entry name" value="Amino_oxidase"/>
</dbReference>
<dbReference type="Pfam" id="PF01593">
    <property type="entry name" value="Amino_oxidase"/>
    <property type="match status" value="1"/>
</dbReference>
<dbReference type="Gene3D" id="3.90.660.10">
    <property type="match status" value="1"/>
</dbReference>
<dbReference type="GO" id="GO:0006338">
    <property type="term" value="P:chromatin remodeling"/>
    <property type="evidence" value="ECO:0007669"/>
    <property type="project" value="TreeGrafter"/>
</dbReference>
<dbReference type="AlphaFoldDB" id="A0A443HLR7"/>
<dbReference type="SUPFAM" id="SSF51905">
    <property type="entry name" value="FAD/NAD(P)-binding domain"/>
    <property type="match status" value="1"/>
</dbReference>
<dbReference type="PANTHER" id="PTHR10742:SF414">
    <property type="entry name" value="CONTAINING AMINE OXIDASE, PUTATIVE (AFU_ORTHOLOGUE AFUA_3G12150)-RELATED"/>
    <property type="match status" value="1"/>
</dbReference>
<dbReference type="EMBL" id="RCNU01000012">
    <property type="protein sequence ID" value="RWQ92736.1"/>
    <property type="molecule type" value="Genomic_DNA"/>
</dbReference>
<dbReference type="SUPFAM" id="SSF54373">
    <property type="entry name" value="FAD-linked reductases, C-terminal domain"/>
    <property type="match status" value="1"/>
</dbReference>
<comment type="caution">
    <text evidence="2">The sequence shown here is derived from an EMBL/GenBank/DDBJ whole genome shotgun (WGS) entry which is preliminary data.</text>
</comment>
<name>A0A443HLR7_BYSSP</name>
<accession>A0A443HLR7</accession>
<dbReference type="GO" id="GO:0050660">
    <property type="term" value="F:flavin adenine dinucleotide binding"/>
    <property type="evidence" value="ECO:0007669"/>
    <property type="project" value="TreeGrafter"/>
</dbReference>
<protein>
    <recommendedName>
        <fullName evidence="1">Amine oxidase domain-containing protein</fullName>
    </recommendedName>
</protein>
<dbReference type="Proteomes" id="UP000283841">
    <property type="component" value="Unassembled WGS sequence"/>
</dbReference>
<dbReference type="RefSeq" id="XP_028482381.1">
    <property type="nucleotide sequence ID" value="XM_028633138.1"/>
</dbReference>
<proteinExistence type="predicted"/>
<dbReference type="STRING" id="264951.A0A443HLR7"/>
<gene>
    <name evidence="2" type="ORF">C8Q69DRAFT_509856</name>
</gene>
<dbReference type="VEuPathDB" id="FungiDB:C8Q69DRAFT_509856"/>
<dbReference type="GO" id="GO:0016491">
    <property type="term" value="F:oxidoreductase activity"/>
    <property type="evidence" value="ECO:0007669"/>
    <property type="project" value="InterPro"/>
</dbReference>
<dbReference type="PANTHER" id="PTHR10742">
    <property type="entry name" value="FLAVIN MONOAMINE OXIDASE"/>
    <property type="match status" value="1"/>
</dbReference>
<dbReference type="Gene3D" id="3.50.50.60">
    <property type="entry name" value="FAD/NAD(P)-binding domain"/>
    <property type="match status" value="1"/>
</dbReference>
<dbReference type="GO" id="GO:0003682">
    <property type="term" value="F:chromatin binding"/>
    <property type="evidence" value="ECO:0007669"/>
    <property type="project" value="TreeGrafter"/>
</dbReference>
<dbReference type="InterPro" id="IPR050281">
    <property type="entry name" value="Flavin_monoamine_oxidase"/>
</dbReference>
<sequence length="517" mass="57689">MPIPDVCVVGAGIAGLRCAAVLLEKGARVTIFEARDRIGGRICQSDEIGREVDLGAQWIHTLENNPLLEIAIDEDVALHRWGSDVQVYDSGRNLIDNSRATYISERRRAIIRDAIEYSKKHKDKIPTSTSLLDFFLERAAQEQFPDNVHDRKLLLEMAELWGGFIGGDVSKQSLRSMWMEECAVGEDLFVSTTYREIVDNVALIARRYRAIHLGMKVTGIKSITRRAPREKGGVVVTVEDGRSFPFDEVVVTTPLGWLKRHQDVFSPPLEARLTKAIGRIGYGNLEKVSPLPPSVSIRGYILNILGQNEKIYIKFPRAFWRETPSQKQKYGNGDPANASSPIGYLNFLSPCYAPVTNPSQCPLEAYDLSCLPVQYASPTLLFFIWGPSAVRLTAAVRSLIPSKQFEYLKTYFKPYYSLLPHYSAGHEDCQPQVILSTDWAGDEFAGNGSYTNFPTGVEDASRDVDALRYGSPDRAVWFAGEHTAPSLHMGTATGAYIAGEEVAKRIIELYGMERCRL</sequence>
<keyword evidence="3" id="KW-1185">Reference proteome</keyword>
<dbReference type="PRINTS" id="PR00419">
    <property type="entry name" value="ADXRDTASE"/>
</dbReference>
<dbReference type="InterPro" id="IPR036188">
    <property type="entry name" value="FAD/NAD-bd_sf"/>
</dbReference>
<evidence type="ECO:0000313" key="3">
    <source>
        <dbReference type="Proteomes" id="UP000283841"/>
    </source>
</evidence>
<reference evidence="2 3" key="1">
    <citation type="journal article" date="2018" name="Front. Microbiol.">
        <title>Genomic and genetic insights into a cosmopolitan fungus, Paecilomyces variotii (Eurotiales).</title>
        <authorList>
            <person name="Urquhart A.S."/>
            <person name="Mondo S.J."/>
            <person name="Makela M.R."/>
            <person name="Hane J.K."/>
            <person name="Wiebenga A."/>
            <person name="He G."/>
            <person name="Mihaltcheva S."/>
            <person name="Pangilinan J."/>
            <person name="Lipzen A."/>
            <person name="Barry K."/>
            <person name="de Vries R.P."/>
            <person name="Grigoriev I.V."/>
            <person name="Idnurm A."/>
        </authorList>
    </citation>
    <scope>NUCLEOTIDE SEQUENCE [LARGE SCALE GENOMIC DNA]</scope>
    <source>
        <strain evidence="2 3">CBS 101075</strain>
    </source>
</reference>